<proteinExistence type="predicted"/>
<gene>
    <name evidence="2" type="ORF">EHE19_002170</name>
</gene>
<keyword evidence="3" id="KW-1185">Reference proteome</keyword>
<evidence type="ECO:0000313" key="2">
    <source>
        <dbReference type="EMBL" id="QNU67369.1"/>
    </source>
</evidence>
<dbReference type="Proteomes" id="UP000306409">
    <property type="component" value="Chromosome"/>
</dbReference>
<dbReference type="InterPro" id="IPR013762">
    <property type="entry name" value="Integrase-like_cat_sf"/>
</dbReference>
<dbReference type="AlphaFoldDB" id="A0A4U7JJ93"/>
<organism evidence="2 3">
    <name type="scientific">Ruminiclostridium herbifermentans</name>
    <dbReference type="NCBI Taxonomy" id="2488810"/>
    <lineage>
        <taxon>Bacteria</taxon>
        <taxon>Bacillati</taxon>
        <taxon>Bacillota</taxon>
        <taxon>Clostridia</taxon>
        <taxon>Eubacteriales</taxon>
        <taxon>Oscillospiraceae</taxon>
        <taxon>Ruminiclostridium</taxon>
    </lineage>
</organism>
<evidence type="ECO:0000313" key="3">
    <source>
        <dbReference type="Proteomes" id="UP000306409"/>
    </source>
</evidence>
<dbReference type="OrthoDB" id="2082362at2"/>
<evidence type="ECO:0000256" key="1">
    <source>
        <dbReference type="ARBA" id="ARBA00023172"/>
    </source>
</evidence>
<dbReference type="RefSeq" id="WP_137697712.1">
    <property type="nucleotide sequence ID" value="NZ_CP061336.1"/>
</dbReference>
<dbReference type="KEGG" id="rher:EHE19_002170"/>
<dbReference type="Gene3D" id="1.10.443.10">
    <property type="entry name" value="Intergrase catalytic core"/>
    <property type="match status" value="1"/>
</dbReference>
<dbReference type="GO" id="GO:0003677">
    <property type="term" value="F:DNA binding"/>
    <property type="evidence" value="ECO:0007669"/>
    <property type="project" value="InterPro"/>
</dbReference>
<dbReference type="GO" id="GO:0015074">
    <property type="term" value="P:DNA integration"/>
    <property type="evidence" value="ECO:0007669"/>
    <property type="project" value="InterPro"/>
</dbReference>
<dbReference type="GO" id="GO:0006310">
    <property type="term" value="P:DNA recombination"/>
    <property type="evidence" value="ECO:0007669"/>
    <property type="project" value="UniProtKB-KW"/>
</dbReference>
<keyword evidence="1" id="KW-0233">DNA recombination</keyword>
<sequence>MYKYMEDATKVINQYLDTVSNKDSKTFYKTRIMKFFNDYMNLEGNQNKPLKAITFSEIDSFIKNLKSDNLNYYRACKGFFTYTYNSDITKEVMKGVEIPANREKDGIVYIDNKDILKFVKYTKDKSQPIIERLLIGFFIYTGLSRQYIENLTNHQINTCNSQFTLHFDTGEDGEVFIPLKQSLVDLINEYIQSQTKVMKRYDRIFSNYSRNYISTKVSDLSKKIVGRKYTPTDFSSTFIRNAILDGNDIYTVKRIVLESIGTIEKHIPEQYDVFEEQKKLLNTLYDFDK</sequence>
<dbReference type="EMBL" id="CP061336">
    <property type="protein sequence ID" value="QNU67369.1"/>
    <property type="molecule type" value="Genomic_DNA"/>
</dbReference>
<name>A0A4U7JJ93_9FIRM</name>
<dbReference type="SUPFAM" id="SSF56349">
    <property type="entry name" value="DNA breaking-rejoining enzymes"/>
    <property type="match status" value="1"/>
</dbReference>
<dbReference type="InterPro" id="IPR011010">
    <property type="entry name" value="DNA_brk_join_enz"/>
</dbReference>
<accession>A0A4U7JJ93</accession>
<protein>
    <submittedName>
        <fullName evidence="2">Site-specific integrase</fullName>
    </submittedName>
</protein>
<reference evidence="2 3" key="1">
    <citation type="submission" date="2020-09" db="EMBL/GenBank/DDBJ databases">
        <title>Characterization and genome sequencing of Ruminiclostridium sp. nov. MA18.</title>
        <authorList>
            <person name="Rettenmaier R."/>
            <person name="Kowollik M.-L."/>
            <person name="Liebl W."/>
            <person name="Zverlov V."/>
        </authorList>
    </citation>
    <scope>NUCLEOTIDE SEQUENCE [LARGE SCALE GENOMIC DNA]</scope>
    <source>
        <strain evidence="2 3">MA18</strain>
    </source>
</reference>